<evidence type="ECO:0000256" key="4">
    <source>
        <dbReference type="ARBA" id="ARBA00023163"/>
    </source>
</evidence>
<organism evidence="6 7">
    <name type="scientific">Nakamurella aerolata</name>
    <dbReference type="NCBI Taxonomy" id="1656892"/>
    <lineage>
        <taxon>Bacteria</taxon>
        <taxon>Bacillati</taxon>
        <taxon>Actinomycetota</taxon>
        <taxon>Actinomycetes</taxon>
        <taxon>Nakamurellales</taxon>
        <taxon>Nakamurellaceae</taxon>
        <taxon>Nakamurella</taxon>
    </lineage>
</organism>
<dbReference type="EMBL" id="JABEND010000008">
    <property type="protein sequence ID" value="NNG36730.1"/>
    <property type="molecule type" value="Genomic_DNA"/>
</dbReference>
<dbReference type="PANTHER" id="PTHR30346">
    <property type="entry name" value="TRANSCRIPTIONAL DUAL REGULATOR HCAR-RELATED"/>
    <property type="match status" value="1"/>
</dbReference>
<dbReference type="GO" id="GO:0032993">
    <property type="term" value="C:protein-DNA complex"/>
    <property type="evidence" value="ECO:0007669"/>
    <property type="project" value="TreeGrafter"/>
</dbReference>
<comment type="similarity">
    <text evidence="1">Belongs to the LysR transcriptional regulatory family.</text>
</comment>
<dbReference type="AlphaFoldDB" id="A0A849AE45"/>
<evidence type="ECO:0000256" key="1">
    <source>
        <dbReference type="ARBA" id="ARBA00009437"/>
    </source>
</evidence>
<dbReference type="GO" id="GO:0003700">
    <property type="term" value="F:DNA-binding transcription factor activity"/>
    <property type="evidence" value="ECO:0007669"/>
    <property type="project" value="TreeGrafter"/>
</dbReference>
<accession>A0A849AE45</accession>
<gene>
    <name evidence="6" type="ORF">HKD39_13610</name>
</gene>
<keyword evidence="2" id="KW-0805">Transcription regulation</keyword>
<evidence type="ECO:0000313" key="6">
    <source>
        <dbReference type="EMBL" id="NNG36730.1"/>
    </source>
</evidence>
<dbReference type="Proteomes" id="UP000562984">
    <property type="component" value="Unassembled WGS sequence"/>
</dbReference>
<reference evidence="6 7" key="1">
    <citation type="submission" date="2020-05" db="EMBL/GenBank/DDBJ databases">
        <title>Nakamurella sp. DB0629 isolated from air conditioner.</title>
        <authorList>
            <person name="Kim D.H."/>
            <person name="Kim D.-U."/>
        </authorList>
    </citation>
    <scope>NUCLEOTIDE SEQUENCE [LARGE SCALE GENOMIC DNA]</scope>
    <source>
        <strain evidence="6 7">DB0629</strain>
    </source>
</reference>
<comment type="caution">
    <text evidence="6">The sequence shown here is derived from an EMBL/GenBank/DDBJ whole genome shotgun (WGS) entry which is preliminary data.</text>
</comment>
<dbReference type="PANTHER" id="PTHR30346:SF28">
    <property type="entry name" value="HTH-TYPE TRANSCRIPTIONAL REGULATOR CYNR"/>
    <property type="match status" value="1"/>
</dbReference>
<keyword evidence="7" id="KW-1185">Reference proteome</keyword>
<dbReference type="GO" id="GO:0003677">
    <property type="term" value="F:DNA binding"/>
    <property type="evidence" value="ECO:0007669"/>
    <property type="project" value="UniProtKB-KW"/>
</dbReference>
<proteinExistence type="inferred from homology"/>
<name>A0A849AE45_9ACTN</name>
<dbReference type="InterPro" id="IPR005119">
    <property type="entry name" value="LysR_subst-bd"/>
</dbReference>
<evidence type="ECO:0000256" key="2">
    <source>
        <dbReference type="ARBA" id="ARBA00023015"/>
    </source>
</evidence>
<dbReference type="Gene3D" id="3.40.190.290">
    <property type="match status" value="1"/>
</dbReference>
<evidence type="ECO:0000313" key="7">
    <source>
        <dbReference type="Proteomes" id="UP000562984"/>
    </source>
</evidence>
<keyword evidence="4" id="KW-0804">Transcription</keyword>
<evidence type="ECO:0000256" key="3">
    <source>
        <dbReference type="ARBA" id="ARBA00023125"/>
    </source>
</evidence>
<evidence type="ECO:0000259" key="5">
    <source>
        <dbReference type="Pfam" id="PF03466"/>
    </source>
</evidence>
<dbReference type="Pfam" id="PF03466">
    <property type="entry name" value="LysR_substrate"/>
    <property type="match status" value="1"/>
</dbReference>
<protein>
    <recommendedName>
        <fullName evidence="5">LysR substrate-binding domain-containing protein</fullName>
    </recommendedName>
</protein>
<keyword evidence="3" id="KW-0238">DNA-binding</keyword>
<dbReference type="SUPFAM" id="SSF53850">
    <property type="entry name" value="Periplasmic binding protein-like II"/>
    <property type="match status" value="1"/>
</dbReference>
<feature type="domain" description="LysR substrate-binding" evidence="5">
    <location>
        <begin position="5"/>
        <end position="143"/>
    </location>
</feature>
<sequence>MAFLGLAGSATPRTAHRELDRHALSLVVSEQHRLARRRRLRLAGLVDEPFVDFPVATPGRLQTDEAFRAAGLTRTVAFESSHLQVLLGLVRHGLGVAFLAPGVVSGQDSLVQLPVAGAPVRAEYVAWNGLNPTPAAGAFLRLLGGAGTG</sequence>